<evidence type="ECO:0000313" key="1">
    <source>
        <dbReference type="EMBL" id="AVX35186.1"/>
    </source>
</evidence>
<geneLocation type="plasmid" evidence="1">
    <name>pE20-HI3</name>
</geneLocation>
<sequence length="86" mass="9242">MWVILKKVTFLDCKKSHLLVGAHNKSPTIAVFMSIPPRAGGILITGVHSDLVVPLTPACGGNTLIHCRKQESGTDNPRSRGEYSSS</sequence>
<keyword evidence="1" id="KW-0614">Plasmid</keyword>
<organism evidence="1">
    <name type="scientific">Klebsiella aerogenes</name>
    <name type="common">Enterobacter aerogenes</name>
    <dbReference type="NCBI Taxonomy" id="548"/>
    <lineage>
        <taxon>Bacteria</taxon>
        <taxon>Pseudomonadati</taxon>
        <taxon>Pseudomonadota</taxon>
        <taxon>Gammaproteobacteria</taxon>
        <taxon>Enterobacterales</taxon>
        <taxon>Enterobacteriaceae</taxon>
        <taxon>Klebsiella/Raoultella group</taxon>
        <taxon>Klebsiella</taxon>
    </lineage>
</organism>
<dbReference type="AlphaFoldDB" id="A0A2R4NGC3"/>
<name>A0A2R4NGC3_KLEAE</name>
<dbReference type="EMBL" id="MG288682">
    <property type="protein sequence ID" value="AVX35186.1"/>
    <property type="molecule type" value="Genomic_DNA"/>
</dbReference>
<proteinExistence type="predicted"/>
<reference evidence="1" key="1">
    <citation type="journal article" date="2018" name="Front. Microbiol.">
        <title>Dissemination of KPC-2-Encoding IncX6 Plasmids Among Multiple Enterobacteriaceae Species in a Single Chinese Hospital.</title>
        <authorList>
            <person name="Li B."/>
            <person name="Feng J."/>
            <person name="Zhan Z."/>
            <person name="Yin Z."/>
            <person name="Jiang Q."/>
            <person name="Wei P."/>
            <person name="Chen X."/>
            <person name="Gao B."/>
            <person name="Hou J."/>
            <person name="Mao P."/>
            <person name="Wu W."/>
            <person name="Chen W."/>
            <person name="Tong Y."/>
            <person name="Wang J."/>
            <person name="Li B."/>
            <person name="Zhou D."/>
        </authorList>
    </citation>
    <scope>NUCLEOTIDE SEQUENCE</scope>
    <source>
        <strain evidence="1">E20</strain>
        <plasmid evidence="1">pE20-HI3</plasmid>
    </source>
</reference>
<protein>
    <submittedName>
        <fullName evidence="1">Uncharacterized protein</fullName>
    </submittedName>
</protein>
<accession>A0A2R4NGC3</accession>